<evidence type="ECO:0000313" key="11">
    <source>
        <dbReference type="EMBL" id="AOW69285.1"/>
    </source>
</evidence>
<dbReference type="AlphaFoldDB" id="A0A1D8RAH5"/>
<evidence type="ECO:0000256" key="5">
    <source>
        <dbReference type="ARBA" id="ARBA00022692"/>
    </source>
</evidence>
<feature type="transmembrane region" description="Helical" evidence="9">
    <location>
        <begin position="1200"/>
        <end position="1218"/>
    </location>
</feature>
<protein>
    <submittedName>
        <fullName evidence="11">Pink-eyed dilution-like 1</fullName>
    </submittedName>
</protein>
<dbReference type="PANTHER" id="PTHR43568">
    <property type="entry name" value="P PROTEIN"/>
    <property type="match status" value="1"/>
</dbReference>
<accession>A0A1D8RAH5</accession>
<evidence type="ECO:0000259" key="10">
    <source>
        <dbReference type="Pfam" id="PF03600"/>
    </source>
</evidence>
<dbReference type="PANTHER" id="PTHR43568:SF1">
    <property type="entry name" value="P PROTEIN"/>
    <property type="match status" value="1"/>
</dbReference>
<feature type="compositionally biased region" description="Basic and acidic residues" evidence="8">
    <location>
        <begin position="200"/>
        <end position="216"/>
    </location>
</feature>
<evidence type="ECO:0000256" key="7">
    <source>
        <dbReference type="ARBA" id="ARBA00023136"/>
    </source>
</evidence>
<sequence length="1220" mass="136408">MERTGSYRAAVRPPPDPTVATPFVVVTTERELPEGEATRRMSSDTDPTIPRRRGRRRRTTTQSSVGTDRSRSRSTSPWRESAREHEYFDKVLGPVPTKIRQRSVSPRRRAQGGYTRAESELSDATSNYPSHMLSPALRERSRSSSPPPRPKIYLEEDESPGGGFLRPRGGSRHGLRSRSSSPAAEQREHHRNFLRSRSPGHIDSRVIHKLDPRDIKTSTNTLRSLSRERRGRVRERSVSPTSVSPQRRRGRSPANLDIPVRKAENFKLESGTEIQDTPPIIIQDDNEFKQRRRRKASMSPGRRQGSVGRSSTNRQGRSGRPAEKKSSVSVRAVSVHEHRRAVIHDDLHRAASAHTKILTMLPGNIWGQNGRELEPQILRWRSLEDVDVAQGAYRQLACAELRNWRYGNIPPTAITPALEAAFHETGNVSDYHDEYVGNESDDWESDEEEDELIEMELEEDMRRHGDEFKESGLAHTLREQHKKEKLSGKHMHQDAFLRRPLGLFKTPGEAMRDIRGSIIELKLIADLLDVKMPMCSQRMRLATHGLLEAIVIVKEHLHESRTMNALAPRRMLAQLRYRSRSKSTARMFEEQDIVEEMQDRKALREKKNWDIIRRLKKQPLVLGIAAVVTFALALASSSRQPHASDPLSYDRYGSLNEPGYVYLDQDLPKDWVEAHIGLPSAKTHGYDPDLNQTIVHQCFFTLERLRTNGDAFGTSNWTSVSGSSKCKQLTSGPRRCYFDGFELGGQEDDYHRFRFECETAEPMESPGVMISVHTFQMGPIGKAKVYLCAILLIGVLVIIALDLVHRTLAAFIGSLLTLGLLLWCRLLPSLATVVSWMDAATLSLLFGMMIIVGQVADTGLFEVLTARVVKWSHGNLFRLAVILCSMTAVLSAFLDNVTTMILIAPVTIELAHALKIEPIALLVSETLFSNIGGAATLIGDPPNIIVGSAFSDEIQFLDFIANLGPAIVFMAPFCMMYLKWAYGTRISGNLDNFNEAMICCSKFKIRNKRLLRKSSIILFFVLIGFATHSAHHINPAWIALLGAIGLMAASDPHDIDTALHSIEWDTLLFFAALFVMVEGMAELGLIRVIGDLLVKLIETASEEQRLPAAVSSLIWISAIVSSFLDNIPYTATMVPVVRQLADEEDGLGLDLATLAWALCFGACLGGNGSLIGASANIVVSAFAQRQGFVISFSSFIKKSFPVMIISCFIANVYMLLRYTT</sequence>
<keyword evidence="5 9" id="KW-0812">Transmembrane</keyword>
<comment type="subcellular location">
    <subcellularLocation>
        <location evidence="1">Cell membrane</location>
        <topology evidence="1">Multi-pass membrane protein</topology>
    </subcellularLocation>
</comment>
<dbReference type="InterPro" id="IPR051475">
    <property type="entry name" value="Diverse_Ion_Transporter"/>
</dbReference>
<feature type="domain" description="Citrate transporter-like" evidence="10">
    <location>
        <begin position="797"/>
        <end position="1161"/>
    </location>
</feature>
<keyword evidence="4" id="KW-1003">Cell membrane</keyword>
<feature type="transmembrane region" description="Helical" evidence="9">
    <location>
        <begin position="876"/>
        <end position="907"/>
    </location>
</feature>
<evidence type="ECO:0000256" key="6">
    <source>
        <dbReference type="ARBA" id="ARBA00022989"/>
    </source>
</evidence>
<feature type="compositionally biased region" description="Low complexity" evidence="8">
    <location>
        <begin position="274"/>
        <end position="283"/>
    </location>
</feature>
<evidence type="ECO:0000256" key="1">
    <source>
        <dbReference type="ARBA" id="ARBA00004651"/>
    </source>
</evidence>
<dbReference type="Pfam" id="PF03600">
    <property type="entry name" value="CitMHS"/>
    <property type="match status" value="1"/>
</dbReference>
<proteinExistence type="evidence at transcript level"/>
<feature type="compositionally biased region" description="Basic and acidic residues" evidence="8">
    <location>
        <begin position="28"/>
        <end position="43"/>
    </location>
</feature>
<evidence type="ECO:0000256" key="3">
    <source>
        <dbReference type="ARBA" id="ARBA00022448"/>
    </source>
</evidence>
<reference evidence="11" key="1">
    <citation type="journal article" date="2016" name="Mol. Biol. Evol.">
        <title>The Evolution of Silicon Transport in Eukaryotes.</title>
        <authorList>
            <person name="Marron A.O."/>
            <person name="Ratcliffe S."/>
            <person name="Wheeler G.L."/>
            <person name="Goldstein R.E."/>
            <person name="King N."/>
            <person name="Not F."/>
            <person name="de Vargas C."/>
            <person name="Richter D.J."/>
        </authorList>
    </citation>
    <scope>NUCLEOTIDE SEQUENCE</scope>
    <source>
        <strain evidence="11">ATCC PRA-389</strain>
    </source>
</reference>
<feature type="transmembrane region" description="Helical" evidence="9">
    <location>
        <begin position="1016"/>
        <end position="1047"/>
    </location>
</feature>
<dbReference type="GO" id="GO:0015105">
    <property type="term" value="F:arsenite transmembrane transporter activity"/>
    <property type="evidence" value="ECO:0007669"/>
    <property type="project" value="InterPro"/>
</dbReference>
<keyword evidence="7 9" id="KW-0472">Membrane</keyword>
<feature type="compositionally biased region" description="Low complexity" evidence="8">
    <location>
        <begin position="18"/>
        <end position="27"/>
    </location>
</feature>
<feature type="compositionally biased region" description="Basic residues" evidence="8">
    <location>
        <begin position="99"/>
        <end position="110"/>
    </location>
</feature>
<feature type="transmembrane region" description="Helical" evidence="9">
    <location>
        <begin position="1067"/>
        <end position="1094"/>
    </location>
</feature>
<name>A0A1D8RAH5_9EUKA</name>
<organism evidence="11">
    <name type="scientific">Didymoeca costata</name>
    <dbReference type="NCBI Taxonomy" id="459534"/>
    <lineage>
        <taxon>Eukaryota</taxon>
        <taxon>Choanoflagellata</taxon>
        <taxon>Acanthoecida</taxon>
        <taxon>Stephanoecidae</taxon>
        <taxon>Didymoeca</taxon>
    </lineage>
</organism>
<feature type="compositionally biased region" description="Basic and acidic residues" evidence="8">
    <location>
        <begin position="80"/>
        <end position="89"/>
    </location>
</feature>
<keyword evidence="3" id="KW-0813">Transport</keyword>
<feature type="transmembrane region" description="Helical" evidence="9">
    <location>
        <begin position="1154"/>
        <end position="1179"/>
    </location>
</feature>
<feature type="region of interest" description="Disordered" evidence="8">
    <location>
        <begin position="472"/>
        <end position="491"/>
    </location>
</feature>
<dbReference type="GO" id="GO:0005886">
    <property type="term" value="C:plasma membrane"/>
    <property type="evidence" value="ECO:0007669"/>
    <property type="project" value="UniProtKB-SubCell"/>
</dbReference>
<feature type="compositionally biased region" description="Polar residues" evidence="8">
    <location>
        <begin position="62"/>
        <end position="78"/>
    </location>
</feature>
<feature type="transmembrane region" description="Helical" evidence="9">
    <location>
        <begin position="807"/>
        <end position="824"/>
    </location>
</feature>
<dbReference type="InterPro" id="IPR004680">
    <property type="entry name" value="Cit_transptr-like_dom"/>
</dbReference>
<feature type="transmembrane region" description="Helical" evidence="9">
    <location>
        <begin position="783"/>
        <end position="801"/>
    </location>
</feature>
<comment type="similarity">
    <text evidence="2">Belongs to the CitM (TC 2.A.11) transporter family.</text>
</comment>
<dbReference type="EMBL" id="KU821758">
    <property type="protein sequence ID" value="AOW69285.1"/>
    <property type="molecule type" value="mRNA"/>
</dbReference>
<evidence type="ECO:0000256" key="2">
    <source>
        <dbReference type="ARBA" id="ARBA00009843"/>
    </source>
</evidence>
<keyword evidence="6 9" id="KW-1133">Transmembrane helix</keyword>
<feature type="transmembrane region" description="Helical" evidence="9">
    <location>
        <begin position="836"/>
        <end position="856"/>
    </location>
</feature>
<evidence type="ECO:0000256" key="8">
    <source>
        <dbReference type="SAM" id="MobiDB-lite"/>
    </source>
</evidence>
<feature type="transmembrane region" description="Helical" evidence="9">
    <location>
        <begin position="1106"/>
        <end position="1124"/>
    </location>
</feature>
<evidence type="ECO:0000256" key="9">
    <source>
        <dbReference type="SAM" id="Phobius"/>
    </source>
</evidence>
<dbReference type="PRINTS" id="PR00758">
    <property type="entry name" value="ARSENICPUMP"/>
</dbReference>
<feature type="region of interest" description="Disordered" evidence="8">
    <location>
        <begin position="1"/>
        <end position="335"/>
    </location>
</feature>
<feature type="compositionally biased region" description="Basic residues" evidence="8">
    <location>
        <begin position="50"/>
        <end position="59"/>
    </location>
</feature>
<evidence type="ECO:0000256" key="4">
    <source>
        <dbReference type="ARBA" id="ARBA00022475"/>
    </source>
</evidence>
<dbReference type="CDD" id="cd01116">
    <property type="entry name" value="P_permease"/>
    <property type="match status" value="1"/>
</dbReference>
<feature type="compositionally biased region" description="Polar residues" evidence="8">
    <location>
        <begin position="307"/>
        <end position="316"/>
    </location>
</feature>
<feature type="transmembrane region" description="Helical" evidence="9">
    <location>
        <begin position="959"/>
        <end position="978"/>
    </location>
</feature>
<dbReference type="InterPro" id="IPR000802">
    <property type="entry name" value="Arsenical_pump_ArsB"/>
</dbReference>